<evidence type="ECO:0000259" key="6">
    <source>
        <dbReference type="Pfam" id="PF07992"/>
    </source>
</evidence>
<accession>A0ABY1GBF1</accession>
<dbReference type="Proteomes" id="UP000183805">
    <property type="component" value="Unassembled WGS sequence"/>
</dbReference>
<dbReference type="PRINTS" id="PR00411">
    <property type="entry name" value="PNDRDTASEI"/>
</dbReference>
<dbReference type="Pfam" id="PF07992">
    <property type="entry name" value="Pyr_redox_2"/>
    <property type="match status" value="1"/>
</dbReference>
<evidence type="ECO:0000256" key="5">
    <source>
        <dbReference type="ARBA" id="ARBA00023027"/>
    </source>
</evidence>
<comment type="similarity">
    <text evidence="1">Belongs to the NADH dehydrogenase family.</text>
</comment>
<evidence type="ECO:0000256" key="4">
    <source>
        <dbReference type="ARBA" id="ARBA00023002"/>
    </source>
</evidence>
<gene>
    <name evidence="7" type="ORF">SAMN04487854_102153</name>
</gene>
<name>A0ABY1GBF1_9GAMM</name>
<keyword evidence="4" id="KW-0560">Oxidoreductase</keyword>
<sequence>MTNQPPKIVIVGGGAGGLELATQLGHKLGKKRQADILLIDKNRSHIWKPLLHEVATGSIDADLDGVVYSAHAAKHHYNFQLGSFCHLDSTNKTITLSELKDELGHRILPQRHVSYDYLVLAIGSVSNDFNTPGVKDHCFYLDSNQQAERFQHALLDNFTRLHQDDDPQQALTIAIVGGGATGVELSAELYHVSDMLKMYGLDKMTAKRLHIDLIEAGPRILPALPERIANSAKRELVKLGVTVRESTQVKEATENSFITNNDAIIKADIMVWAAGVKAPDFIKDIGIFELTRNNQIKVNQYLQSSVDETIFVIGDCCAFTQDDGSQVPPRAQSAHQMAQCVEKNLLATLKNNPLSVFTYSDHGSLVNLSRYSTVGSLMGNLTSNSFFIEGKIARFMYISLYRMHQRAIHGSAKTFALWISEKVLRVVRPKMKLH</sequence>
<dbReference type="PANTHER" id="PTHR43706">
    <property type="entry name" value="NADH DEHYDROGENASE"/>
    <property type="match status" value="1"/>
</dbReference>
<evidence type="ECO:0000256" key="3">
    <source>
        <dbReference type="ARBA" id="ARBA00022827"/>
    </source>
</evidence>
<proteinExistence type="inferred from homology"/>
<keyword evidence="5" id="KW-0520">NAD</keyword>
<comment type="caution">
    <text evidence="7">The sequence shown here is derived from an EMBL/GenBank/DDBJ whole genome shotgun (WGS) entry which is preliminary data.</text>
</comment>
<evidence type="ECO:0000256" key="2">
    <source>
        <dbReference type="ARBA" id="ARBA00022630"/>
    </source>
</evidence>
<dbReference type="Gene3D" id="3.50.50.100">
    <property type="match status" value="1"/>
</dbReference>
<dbReference type="InterPro" id="IPR023753">
    <property type="entry name" value="FAD/NAD-binding_dom"/>
</dbReference>
<dbReference type="InterPro" id="IPR045024">
    <property type="entry name" value="NDH-2"/>
</dbReference>
<dbReference type="PANTHER" id="PTHR43706:SF9">
    <property type="entry name" value="TYPE II NADH:QUINONE OXIDOREDUCTASE"/>
    <property type="match status" value="1"/>
</dbReference>
<organism evidence="7 8">
    <name type="scientific">Pseudoalteromonas lipolytica</name>
    <dbReference type="NCBI Taxonomy" id="570156"/>
    <lineage>
        <taxon>Bacteria</taxon>
        <taxon>Pseudomonadati</taxon>
        <taxon>Pseudomonadota</taxon>
        <taxon>Gammaproteobacteria</taxon>
        <taxon>Alteromonadales</taxon>
        <taxon>Pseudoalteromonadaceae</taxon>
        <taxon>Pseudoalteromonas</taxon>
    </lineage>
</organism>
<dbReference type="SUPFAM" id="SSF51905">
    <property type="entry name" value="FAD/NAD(P)-binding domain"/>
    <property type="match status" value="2"/>
</dbReference>
<evidence type="ECO:0000313" key="8">
    <source>
        <dbReference type="Proteomes" id="UP000183805"/>
    </source>
</evidence>
<feature type="domain" description="FAD/NAD(P)-binding" evidence="6">
    <location>
        <begin position="7"/>
        <end position="338"/>
    </location>
</feature>
<keyword evidence="2" id="KW-0285">Flavoprotein</keyword>
<keyword evidence="3" id="KW-0274">FAD</keyword>
<dbReference type="InterPro" id="IPR036188">
    <property type="entry name" value="FAD/NAD-bd_sf"/>
</dbReference>
<reference evidence="7 8" key="1">
    <citation type="submission" date="2016-10" db="EMBL/GenBank/DDBJ databases">
        <authorList>
            <person name="Varghese N."/>
            <person name="Submissions S."/>
        </authorList>
    </citation>
    <scope>NUCLEOTIDE SEQUENCE [LARGE SCALE GENOMIC DNA]</scope>
    <source>
        <strain evidence="7 8">CGMCC 1.8499</strain>
    </source>
</reference>
<keyword evidence="8" id="KW-1185">Reference proteome</keyword>
<evidence type="ECO:0000313" key="7">
    <source>
        <dbReference type="EMBL" id="SFT39789.1"/>
    </source>
</evidence>
<dbReference type="RefSeq" id="WP_036972471.1">
    <property type="nucleotide sequence ID" value="NZ_FPAZ01000002.1"/>
</dbReference>
<evidence type="ECO:0000256" key="1">
    <source>
        <dbReference type="ARBA" id="ARBA00005272"/>
    </source>
</evidence>
<dbReference type="EMBL" id="FPAZ01000002">
    <property type="protein sequence ID" value="SFT39789.1"/>
    <property type="molecule type" value="Genomic_DNA"/>
</dbReference>
<dbReference type="PRINTS" id="PR00368">
    <property type="entry name" value="FADPNR"/>
</dbReference>
<protein>
    <submittedName>
        <fullName evidence="7">NADH dehydrogenase</fullName>
    </submittedName>
</protein>